<reference evidence="7 8" key="1">
    <citation type="submission" date="2021-03" db="EMBL/GenBank/DDBJ databases">
        <title>Genomic Encyclopedia of Type Strains, Phase IV (KMG-IV): sequencing the most valuable type-strain genomes for metagenomic binning, comparative biology and taxonomic classification.</title>
        <authorList>
            <person name="Goeker M."/>
        </authorList>
    </citation>
    <scope>NUCLEOTIDE SEQUENCE [LARGE SCALE GENOMIC DNA]</scope>
    <source>
        <strain evidence="7 8">DSM 15596</strain>
    </source>
</reference>
<dbReference type="Proteomes" id="UP000706926">
    <property type="component" value="Unassembled WGS sequence"/>
</dbReference>
<dbReference type="InterPro" id="IPR012340">
    <property type="entry name" value="NA-bd_OB-fold"/>
</dbReference>
<organism evidence="7 8">
    <name type="scientific">Paenibacillus lactis</name>
    <dbReference type="NCBI Taxonomy" id="228574"/>
    <lineage>
        <taxon>Bacteria</taxon>
        <taxon>Bacillati</taxon>
        <taxon>Bacillota</taxon>
        <taxon>Bacilli</taxon>
        <taxon>Bacillales</taxon>
        <taxon>Paenibacillaceae</taxon>
        <taxon>Paenibacillus</taxon>
    </lineage>
</organism>
<protein>
    <submittedName>
        <fullName evidence="7">Ribonuclease G</fullName>
        <ecNumber evidence="7">3.1.26.-</ecNumber>
    </submittedName>
</protein>
<dbReference type="EC" id="3.1.26.-" evidence="7"/>
<dbReference type="CDD" id="cd04453">
    <property type="entry name" value="S1_RNase_E"/>
    <property type="match status" value="1"/>
</dbReference>
<evidence type="ECO:0000259" key="6">
    <source>
        <dbReference type="PROSITE" id="PS50126"/>
    </source>
</evidence>
<dbReference type="PANTHER" id="PTHR30001">
    <property type="entry name" value="RIBONUCLEASE"/>
    <property type="match status" value="1"/>
</dbReference>
<dbReference type="EMBL" id="JAGGKI010000010">
    <property type="protein sequence ID" value="MBP1894644.1"/>
    <property type="molecule type" value="Genomic_DNA"/>
</dbReference>
<name>A0ABS4FEH1_9BACL</name>
<evidence type="ECO:0000256" key="3">
    <source>
        <dbReference type="ARBA" id="ARBA00022801"/>
    </source>
</evidence>
<dbReference type="NCBIfam" id="TIGR00757">
    <property type="entry name" value="RNaseEG"/>
    <property type="match status" value="1"/>
</dbReference>
<evidence type="ECO:0000256" key="2">
    <source>
        <dbReference type="ARBA" id="ARBA00022723"/>
    </source>
</evidence>
<feature type="domain" description="S1 motif" evidence="6">
    <location>
        <begin position="38"/>
        <end position="116"/>
    </location>
</feature>
<dbReference type="InterPro" id="IPR004659">
    <property type="entry name" value="RNase_E/G"/>
</dbReference>
<keyword evidence="3 7" id="KW-0378">Hydrolase</keyword>
<evidence type="ECO:0000256" key="1">
    <source>
        <dbReference type="ARBA" id="ARBA00001946"/>
    </source>
</evidence>
<sequence>MRQMIVHCEHENIQMALIEDGRLAEFAVERNSEQSVVGSIYKGKVVNVLPGMQAAFVDIGLKKNAFLYVDDVLHPHLEKQPKQKPSISQLLTVGQELIVQVMKEPRGGKGARVTTHFSLPGRCMVYMPTADYVAVSKKIERDAERSRLKGIGEQLRTGEEGIIIRTVSEDEPIDFIRSDLEFLREEWARITEKARKLQAPALLHRDLGLLQRLIRDSFDPYEDELVIDSLPKAEETISYLKDSVPGIEPKVIHYSESVPLFQAYGIDDQLKTGFARKIALPEGVTIVIDQTEAMTIIDVNTAKYIGGDNLGETILQTNLLAAREIARILRLWDIGGIIIVDFIDMEREEHRHQVAAAMEEAIRKDRSKTFVVGWTKLDLLEMTRKKARESMPLPFAKPCGACGGRGFVLPSGG</sequence>
<dbReference type="GeneID" id="95405684"/>
<dbReference type="SMART" id="SM00316">
    <property type="entry name" value="S1"/>
    <property type="match status" value="1"/>
</dbReference>
<dbReference type="InterPro" id="IPR019307">
    <property type="entry name" value="RNA-bd_AU-1/RNase_E/G"/>
</dbReference>
<dbReference type="GO" id="GO:0016787">
    <property type="term" value="F:hydrolase activity"/>
    <property type="evidence" value="ECO:0007669"/>
    <property type="project" value="UniProtKB-KW"/>
</dbReference>
<dbReference type="RefSeq" id="WP_210095141.1">
    <property type="nucleotide sequence ID" value="NZ_BOSA01000030.1"/>
</dbReference>
<keyword evidence="5" id="KW-0694">RNA-binding</keyword>
<evidence type="ECO:0000313" key="7">
    <source>
        <dbReference type="EMBL" id="MBP1894644.1"/>
    </source>
</evidence>
<dbReference type="Pfam" id="PF10150">
    <property type="entry name" value="RNase_E_G"/>
    <property type="match status" value="1"/>
</dbReference>
<keyword evidence="8" id="KW-1185">Reference proteome</keyword>
<proteinExistence type="predicted"/>
<dbReference type="InterPro" id="IPR003029">
    <property type="entry name" value="S1_domain"/>
</dbReference>
<keyword evidence="4" id="KW-0460">Magnesium</keyword>
<comment type="caution">
    <text evidence="7">The sequence shown here is derived from an EMBL/GenBank/DDBJ whole genome shotgun (WGS) entry which is preliminary data.</text>
</comment>
<evidence type="ECO:0000256" key="4">
    <source>
        <dbReference type="ARBA" id="ARBA00022842"/>
    </source>
</evidence>
<dbReference type="PANTHER" id="PTHR30001:SF0">
    <property type="entry name" value="RIBONUCLEASE G"/>
    <property type="match status" value="1"/>
</dbReference>
<dbReference type="Gene3D" id="2.40.50.140">
    <property type="entry name" value="Nucleic acid-binding proteins"/>
    <property type="match status" value="1"/>
</dbReference>
<dbReference type="SUPFAM" id="SSF50249">
    <property type="entry name" value="Nucleic acid-binding proteins"/>
    <property type="match status" value="1"/>
</dbReference>
<gene>
    <name evidence="7" type="ORF">J2Z18_003750</name>
</gene>
<evidence type="ECO:0000256" key="5">
    <source>
        <dbReference type="ARBA" id="ARBA00022884"/>
    </source>
</evidence>
<comment type="cofactor">
    <cofactor evidence="1">
        <name>Mg(2+)</name>
        <dbReference type="ChEBI" id="CHEBI:18420"/>
    </cofactor>
</comment>
<keyword evidence="2" id="KW-0479">Metal-binding</keyword>
<dbReference type="PROSITE" id="PS50126">
    <property type="entry name" value="S1"/>
    <property type="match status" value="1"/>
</dbReference>
<evidence type="ECO:0000313" key="8">
    <source>
        <dbReference type="Proteomes" id="UP000706926"/>
    </source>
</evidence>
<accession>A0ABS4FEH1</accession>